<evidence type="ECO:0000313" key="2">
    <source>
        <dbReference type="EMBL" id="OXU22462.1"/>
    </source>
</evidence>
<feature type="chain" id="PRO_5012714625" evidence="1">
    <location>
        <begin position="22"/>
        <end position="66"/>
    </location>
</feature>
<comment type="caution">
    <text evidence="2">The sequence shown here is derived from an EMBL/GenBank/DDBJ whole genome shotgun (WGS) entry which is preliminary data.</text>
</comment>
<dbReference type="Proteomes" id="UP000215335">
    <property type="component" value="Unassembled WGS sequence"/>
</dbReference>
<evidence type="ECO:0000256" key="1">
    <source>
        <dbReference type="SAM" id="SignalP"/>
    </source>
</evidence>
<sequence length="66" mass="7707">MKCLLLFAFIVIFAFTQMAYGTQWACNLQRDQECRNRCQWEGAYCVEIPEQGEDGWNCRCAATINF</sequence>
<accession>A0A232EVT6</accession>
<dbReference type="AlphaFoldDB" id="A0A232EVT6"/>
<organism evidence="2 3">
    <name type="scientific">Trichomalopsis sarcophagae</name>
    <dbReference type="NCBI Taxonomy" id="543379"/>
    <lineage>
        <taxon>Eukaryota</taxon>
        <taxon>Metazoa</taxon>
        <taxon>Ecdysozoa</taxon>
        <taxon>Arthropoda</taxon>
        <taxon>Hexapoda</taxon>
        <taxon>Insecta</taxon>
        <taxon>Pterygota</taxon>
        <taxon>Neoptera</taxon>
        <taxon>Endopterygota</taxon>
        <taxon>Hymenoptera</taxon>
        <taxon>Apocrita</taxon>
        <taxon>Proctotrupomorpha</taxon>
        <taxon>Chalcidoidea</taxon>
        <taxon>Pteromalidae</taxon>
        <taxon>Pteromalinae</taxon>
        <taxon>Trichomalopsis</taxon>
    </lineage>
</organism>
<keyword evidence="3" id="KW-1185">Reference proteome</keyword>
<reference evidence="2 3" key="1">
    <citation type="journal article" date="2017" name="Curr. Biol.">
        <title>The Evolution of Venom by Co-option of Single-Copy Genes.</title>
        <authorList>
            <person name="Martinson E.O."/>
            <person name="Mrinalini"/>
            <person name="Kelkar Y.D."/>
            <person name="Chang C.H."/>
            <person name="Werren J.H."/>
        </authorList>
    </citation>
    <scope>NUCLEOTIDE SEQUENCE [LARGE SCALE GENOMIC DNA]</scope>
    <source>
        <strain evidence="2 3">Alberta</strain>
        <tissue evidence="2">Whole body</tissue>
    </source>
</reference>
<keyword evidence="1" id="KW-0732">Signal</keyword>
<name>A0A232EVT6_9HYME</name>
<proteinExistence type="predicted"/>
<gene>
    <name evidence="2" type="ORF">TSAR_016438</name>
</gene>
<dbReference type="EMBL" id="NNAY01001955">
    <property type="protein sequence ID" value="OXU22462.1"/>
    <property type="molecule type" value="Genomic_DNA"/>
</dbReference>
<evidence type="ECO:0000313" key="3">
    <source>
        <dbReference type="Proteomes" id="UP000215335"/>
    </source>
</evidence>
<feature type="signal peptide" evidence="1">
    <location>
        <begin position="1"/>
        <end position="21"/>
    </location>
</feature>
<protein>
    <submittedName>
        <fullName evidence="2">Uncharacterized protein</fullName>
    </submittedName>
</protein>